<sequence length="63" mass="7125">MATTLQRRCRGWVIELYTPPAKHLIDLVFEDSHVSSPTLFPGNLNIGEHPSKLLDSSPCFFLQ</sequence>
<protein>
    <submittedName>
        <fullName evidence="1">Uncharacterized protein</fullName>
    </submittedName>
</protein>
<dbReference type="AlphaFoldDB" id="A0A540MK76"/>
<comment type="caution">
    <text evidence="1">The sequence shown here is derived from an EMBL/GenBank/DDBJ whole genome shotgun (WGS) entry which is preliminary data.</text>
</comment>
<proteinExistence type="predicted"/>
<evidence type="ECO:0000313" key="2">
    <source>
        <dbReference type="Proteomes" id="UP000315295"/>
    </source>
</evidence>
<dbReference type="EMBL" id="VIEB01000246">
    <property type="protein sequence ID" value="TQD98839.1"/>
    <property type="molecule type" value="Genomic_DNA"/>
</dbReference>
<organism evidence="1 2">
    <name type="scientific">Malus baccata</name>
    <name type="common">Siberian crab apple</name>
    <name type="synonym">Pyrus baccata</name>
    <dbReference type="NCBI Taxonomy" id="106549"/>
    <lineage>
        <taxon>Eukaryota</taxon>
        <taxon>Viridiplantae</taxon>
        <taxon>Streptophyta</taxon>
        <taxon>Embryophyta</taxon>
        <taxon>Tracheophyta</taxon>
        <taxon>Spermatophyta</taxon>
        <taxon>Magnoliopsida</taxon>
        <taxon>eudicotyledons</taxon>
        <taxon>Gunneridae</taxon>
        <taxon>Pentapetalae</taxon>
        <taxon>rosids</taxon>
        <taxon>fabids</taxon>
        <taxon>Rosales</taxon>
        <taxon>Rosaceae</taxon>
        <taxon>Amygdaloideae</taxon>
        <taxon>Maleae</taxon>
        <taxon>Malus</taxon>
    </lineage>
</organism>
<dbReference type="Proteomes" id="UP000315295">
    <property type="component" value="Unassembled WGS sequence"/>
</dbReference>
<gene>
    <name evidence="1" type="ORF">C1H46_015482</name>
</gene>
<accession>A0A540MK76</accession>
<name>A0A540MK76_MALBA</name>
<evidence type="ECO:0000313" key="1">
    <source>
        <dbReference type="EMBL" id="TQD98839.1"/>
    </source>
</evidence>
<reference evidence="1 2" key="1">
    <citation type="journal article" date="2019" name="G3 (Bethesda)">
        <title>Sequencing of a Wild Apple (Malus baccata) Genome Unravels the Differences Between Cultivated and Wild Apple Species Regarding Disease Resistance and Cold Tolerance.</title>
        <authorList>
            <person name="Chen X."/>
        </authorList>
    </citation>
    <scope>NUCLEOTIDE SEQUENCE [LARGE SCALE GENOMIC DNA]</scope>
    <source>
        <strain evidence="2">cv. Shandingzi</strain>
        <tissue evidence="1">Leaves</tissue>
    </source>
</reference>
<keyword evidence="2" id="KW-1185">Reference proteome</keyword>